<evidence type="ECO:0000313" key="1">
    <source>
        <dbReference type="EMBL" id="PHJ18871.1"/>
    </source>
</evidence>
<dbReference type="AlphaFoldDB" id="A0A2C6JVR0"/>
<protein>
    <submittedName>
        <fullName evidence="1">Uncharacterized protein</fullName>
    </submittedName>
</protein>
<dbReference type="Proteomes" id="UP000221165">
    <property type="component" value="Unassembled WGS sequence"/>
</dbReference>
<sequence>MDAHFSVLQADRCAQRALLSNAFGRRAPSTPASISSIGIRQVYGPLEYCRRGQTRETERVLFFEVWNTETLCWPIL</sequence>
<dbReference type="VEuPathDB" id="ToxoDB:CSUI_007303"/>
<keyword evidence="2" id="KW-1185">Reference proteome</keyword>
<dbReference type="GeneID" id="94430661"/>
<gene>
    <name evidence="1" type="ORF">CSUI_007303</name>
</gene>
<comment type="caution">
    <text evidence="1">The sequence shown here is derived from an EMBL/GenBank/DDBJ whole genome shotgun (WGS) entry which is preliminary data.</text>
</comment>
<name>A0A2C6JVR0_9APIC</name>
<organism evidence="1 2">
    <name type="scientific">Cystoisospora suis</name>
    <dbReference type="NCBI Taxonomy" id="483139"/>
    <lineage>
        <taxon>Eukaryota</taxon>
        <taxon>Sar</taxon>
        <taxon>Alveolata</taxon>
        <taxon>Apicomplexa</taxon>
        <taxon>Conoidasida</taxon>
        <taxon>Coccidia</taxon>
        <taxon>Eucoccidiorida</taxon>
        <taxon>Eimeriorina</taxon>
        <taxon>Sarcocystidae</taxon>
        <taxon>Cystoisospora</taxon>
    </lineage>
</organism>
<proteinExistence type="predicted"/>
<dbReference type="RefSeq" id="XP_067920575.1">
    <property type="nucleotide sequence ID" value="XM_068067450.1"/>
</dbReference>
<evidence type="ECO:0000313" key="2">
    <source>
        <dbReference type="Proteomes" id="UP000221165"/>
    </source>
</evidence>
<reference evidence="1 2" key="1">
    <citation type="journal article" date="2017" name="Int. J. Parasitol.">
        <title>The genome of the protozoan parasite Cystoisospora suis and a reverse vaccinology approach to identify vaccine candidates.</title>
        <authorList>
            <person name="Palmieri N."/>
            <person name="Shrestha A."/>
            <person name="Ruttkowski B."/>
            <person name="Beck T."/>
            <person name="Vogl C."/>
            <person name="Tomley F."/>
            <person name="Blake D.P."/>
            <person name="Joachim A."/>
        </authorList>
    </citation>
    <scope>NUCLEOTIDE SEQUENCE [LARGE SCALE GENOMIC DNA]</scope>
    <source>
        <strain evidence="1 2">Wien I</strain>
    </source>
</reference>
<dbReference type="EMBL" id="MIGC01003828">
    <property type="protein sequence ID" value="PHJ18871.1"/>
    <property type="molecule type" value="Genomic_DNA"/>
</dbReference>
<accession>A0A2C6JVR0</accession>